<reference evidence="4 5" key="1">
    <citation type="journal article" date="2012" name="Genome Biol.">
        <title>The genome of the polar eukaryotic microalga coccomyxa subellipsoidea reveals traits of cold adaptation.</title>
        <authorList>
            <person name="Blanc G."/>
            <person name="Agarkova I."/>
            <person name="Grimwood J."/>
            <person name="Kuo A."/>
            <person name="Brueggeman A."/>
            <person name="Dunigan D."/>
            <person name="Gurnon J."/>
            <person name="Ladunga I."/>
            <person name="Lindquist E."/>
            <person name="Lucas S."/>
            <person name="Pangilinan J."/>
            <person name="Proschold T."/>
            <person name="Salamov A."/>
            <person name="Schmutz J."/>
            <person name="Weeks D."/>
            <person name="Yamada T."/>
            <person name="Claverie J.M."/>
            <person name="Grigoriev I."/>
            <person name="Van Etten J."/>
            <person name="Lomsadze A."/>
            <person name="Borodovsky M."/>
        </authorList>
    </citation>
    <scope>NUCLEOTIDE SEQUENCE [LARGE SCALE GENOMIC DNA]</scope>
    <source>
        <strain evidence="4 5">C-169</strain>
    </source>
</reference>
<proteinExistence type="inferred from homology"/>
<dbReference type="InterPro" id="IPR050196">
    <property type="entry name" value="Cytochrome_P450_Monoox"/>
</dbReference>
<dbReference type="KEGG" id="csl:COCSUDRAFT_52277"/>
<organism evidence="4 5">
    <name type="scientific">Coccomyxa subellipsoidea (strain C-169)</name>
    <name type="common">Green microalga</name>
    <dbReference type="NCBI Taxonomy" id="574566"/>
    <lineage>
        <taxon>Eukaryota</taxon>
        <taxon>Viridiplantae</taxon>
        <taxon>Chlorophyta</taxon>
        <taxon>core chlorophytes</taxon>
        <taxon>Trebouxiophyceae</taxon>
        <taxon>Trebouxiophyceae incertae sedis</taxon>
        <taxon>Coccomyxaceae</taxon>
        <taxon>Coccomyxa</taxon>
        <taxon>Coccomyxa subellipsoidea</taxon>
    </lineage>
</organism>
<dbReference type="PROSITE" id="PS00086">
    <property type="entry name" value="CYTOCHROME_P450"/>
    <property type="match status" value="1"/>
</dbReference>
<dbReference type="PRINTS" id="PR00463">
    <property type="entry name" value="EP450I"/>
</dbReference>
<dbReference type="GO" id="GO:0020037">
    <property type="term" value="F:heme binding"/>
    <property type="evidence" value="ECO:0007669"/>
    <property type="project" value="InterPro"/>
</dbReference>
<comment type="cofactor">
    <cofactor evidence="2">
        <name>heme</name>
        <dbReference type="ChEBI" id="CHEBI:30413"/>
    </cofactor>
</comment>
<sequence>MPEARGDIREIVGQPVFVPLQKLAMIYGKVFRLSFGPKSFVVVSDAAVARHIMMTNAANYSKGILSEILDFVMGSGLIPADGEVWKARRRVVVPSLHRKYIANMAGRAVEMENFFSRLTLDIIGKAVFNYDFDSLTHDDPVIQAVYTVLREAEYRSTYPLPYWQLPLMMWLVPRQRQCVEALRIINTTLDSLIAKSKRLFDEEDQEFGEDYLSDKDPSILHFLLASGDEITSKQLRDDLMTMLIAGHETTAAVLTWTLFCLTDRPDVLRRMQQEVNEAMRLYPQPPVLIRRALEDDVLGGFHVSAGSDIFISVWNIHRDTGYWTRPEDFDPDRFSLEGPVPNETTENFNYLPFGGGRRKCIGDQFALFESLSALAVLLRRFEFRMAPGAPPVNMTTGATIHTSEGLLMQVVPRTITDPLEGCSAFVRCLKS</sequence>
<dbReference type="PANTHER" id="PTHR24291">
    <property type="entry name" value="CYTOCHROME P450 FAMILY 4"/>
    <property type="match status" value="1"/>
</dbReference>
<dbReference type="InterPro" id="IPR017972">
    <property type="entry name" value="Cyt_P450_CS"/>
</dbReference>
<dbReference type="InterPro" id="IPR002401">
    <property type="entry name" value="Cyt_P450_E_grp-I"/>
</dbReference>
<dbReference type="GeneID" id="17045825"/>
<dbReference type="GO" id="GO:0010291">
    <property type="term" value="F:beta-carotene 3-hydroxylase activity"/>
    <property type="evidence" value="ECO:0007669"/>
    <property type="project" value="TreeGrafter"/>
</dbReference>
<dbReference type="Proteomes" id="UP000007264">
    <property type="component" value="Unassembled WGS sequence"/>
</dbReference>
<dbReference type="STRING" id="574566.I0ZAZ1"/>
<dbReference type="GO" id="GO:0016123">
    <property type="term" value="P:xanthophyll biosynthetic process"/>
    <property type="evidence" value="ECO:0007669"/>
    <property type="project" value="TreeGrafter"/>
</dbReference>
<keyword evidence="3" id="KW-0503">Monooxygenase</keyword>
<keyword evidence="3" id="KW-0560">Oxidoreductase</keyword>
<comment type="caution">
    <text evidence="4">The sequence shown here is derived from an EMBL/GenBank/DDBJ whole genome shotgun (WGS) entry which is preliminary data.</text>
</comment>
<dbReference type="InterPro" id="IPR001128">
    <property type="entry name" value="Cyt_P450"/>
</dbReference>
<dbReference type="SUPFAM" id="SSF48264">
    <property type="entry name" value="Cytochrome P450"/>
    <property type="match status" value="1"/>
</dbReference>
<keyword evidence="2 3" id="KW-0408">Iron</keyword>
<evidence type="ECO:0000313" key="5">
    <source>
        <dbReference type="Proteomes" id="UP000007264"/>
    </source>
</evidence>
<gene>
    <name evidence="4" type="ORF">COCSUDRAFT_52277</name>
</gene>
<dbReference type="RefSeq" id="XP_005652354.1">
    <property type="nucleotide sequence ID" value="XM_005652297.1"/>
</dbReference>
<dbReference type="GO" id="GO:0005506">
    <property type="term" value="F:iron ion binding"/>
    <property type="evidence" value="ECO:0007669"/>
    <property type="project" value="InterPro"/>
</dbReference>
<dbReference type="OrthoDB" id="1470350at2759"/>
<dbReference type="Gene3D" id="1.10.630.10">
    <property type="entry name" value="Cytochrome P450"/>
    <property type="match status" value="1"/>
</dbReference>
<keyword evidence="5" id="KW-1185">Reference proteome</keyword>
<dbReference type="GO" id="GO:0016705">
    <property type="term" value="F:oxidoreductase activity, acting on paired donors, with incorporation or reduction of molecular oxygen"/>
    <property type="evidence" value="ECO:0007669"/>
    <property type="project" value="InterPro"/>
</dbReference>
<dbReference type="Pfam" id="PF00067">
    <property type="entry name" value="p450"/>
    <property type="match status" value="2"/>
</dbReference>
<feature type="binding site" description="axial binding residue" evidence="2">
    <location>
        <position position="360"/>
    </location>
    <ligand>
        <name>heme</name>
        <dbReference type="ChEBI" id="CHEBI:30413"/>
    </ligand>
    <ligandPart>
        <name>Fe</name>
        <dbReference type="ChEBI" id="CHEBI:18248"/>
    </ligandPart>
</feature>
<dbReference type="GO" id="GO:0009507">
    <property type="term" value="C:chloroplast"/>
    <property type="evidence" value="ECO:0007669"/>
    <property type="project" value="TreeGrafter"/>
</dbReference>
<keyword evidence="2 3" id="KW-0479">Metal-binding</keyword>
<evidence type="ECO:0000256" key="3">
    <source>
        <dbReference type="RuleBase" id="RU000461"/>
    </source>
</evidence>
<accession>I0ZAZ1</accession>
<dbReference type="AlphaFoldDB" id="I0ZAZ1"/>
<protein>
    <submittedName>
        <fullName evidence="4">Cytochrome P450</fullName>
    </submittedName>
</protein>
<dbReference type="PANTHER" id="PTHR24291:SF171">
    <property type="entry name" value="PROTEIN LUTEIN DEFICIENT 5, CHLOROPLASTIC"/>
    <property type="match status" value="1"/>
</dbReference>
<comment type="similarity">
    <text evidence="1 3">Belongs to the cytochrome P450 family.</text>
</comment>
<dbReference type="PRINTS" id="PR00385">
    <property type="entry name" value="P450"/>
</dbReference>
<name>I0ZAZ1_COCSC</name>
<dbReference type="EMBL" id="AGSI01000001">
    <property type="protein sequence ID" value="EIE27810.1"/>
    <property type="molecule type" value="Genomic_DNA"/>
</dbReference>
<evidence type="ECO:0000313" key="4">
    <source>
        <dbReference type="EMBL" id="EIE27810.1"/>
    </source>
</evidence>
<evidence type="ECO:0000256" key="1">
    <source>
        <dbReference type="ARBA" id="ARBA00010617"/>
    </source>
</evidence>
<keyword evidence="2 3" id="KW-0349">Heme</keyword>
<evidence type="ECO:0000256" key="2">
    <source>
        <dbReference type="PIRSR" id="PIRSR602401-1"/>
    </source>
</evidence>
<dbReference type="InterPro" id="IPR036396">
    <property type="entry name" value="Cyt_P450_sf"/>
</dbReference>
<dbReference type="eggNOG" id="KOG0157">
    <property type="taxonomic scope" value="Eukaryota"/>
</dbReference>